<keyword evidence="4" id="KW-0378">Hydrolase</keyword>
<evidence type="ECO:0000256" key="7">
    <source>
        <dbReference type="ARBA" id="ARBA00023242"/>
    </source>
</evidence>
<dbReference type="GO" id="GO:0005634">
    <property type="term" value="C:nucleus"/>
    <property type="evidence" value="ECO:0007669"/>
    <property type="project" value="UniProtKB-SubCell"/>
</dbReference>
<evidence type="ECO:0000259" key="10">
    <source>
        <dbReference type="Pfam" id="PF01612"/>
    </source>
</evidence>
<dbReference type="InterPro" id="IPR051132">
    <property type="entry name" value="3-5_Exonuclease_domain"/>
</dbReference>
<accession>A0AAW0CLE2</accession>
<dbReference type="GO" id="GO:0046872">
    <property type="term" value="F:metal ion binding"/>
    <property type="evidence" value="ECO:0007669"/>
    <property type="project" value="UniProtKB-KW"/>
</dbReference>
<dbReference type="GO" id="GO:0006139">
    <property type="term" value="P:nucleobase-containing compound metabolic process"/>
    <property type="evidence" value="ECO:0007669"/>
    <property type="project" value="InterPro"/>
</dbReference>
<dbReference type="InterPro" id="IPR002562">
    <property type="entry name" value="3'-5'_exonuclease_dom"/>
</dbReference>
<evidence type="ECO:0000256" key="5">
    <source>
        <dbReference type="ARBA" id="ARBA00022839"/>
    </source>
</evidence>
<dbReference type="PANTHER" id="PTHR13620">
    <property type="entry name" value="3-5 EXONUCLEASE"/>
    <property type="match status" value="1"/>
</dbReference>
<evidence type="ECO:0000256" key="9">
    <source>
        <dbReference type="ARBA" id="ARBA00042761"/>
    </source>
</evidence>
<proteinExistence type="predicted"/>
<dbReference type="SUPFAM" id="SSF53098">
    <property type="entry name" value="Ribonuclease H-like"/>
    <property type="match status" value="1"/>
</dbReference>
<evidence type="ECO:0000256" key="4">
    <source>
        <dbReference type="ARBA" id="ARBA00022801"/>
    </source>
</evidence>
<evidence type="ECO:0000256" key="3">
    <source>
        <dbReference type="ARBA" id="ARBA00022723"/>
    </source>
</evidence>
<comment type="caution">
    <text evidence="11">The sequence shown here is derived from an EMBL/GenBank/DDBJ whole genome shotgun (WGS) entry which is preliminary data.</text>
</comment>
<reference evidence="11 12" key="1">
    <citation type="submission" date="2024-01" db="EMBL/GenBank/DDBJ databases">
        <title>A draft genome for a cacao thread blight-causing isolate of Paramarasmius palmivorus.</title>
        <authorList>
            <person name="Baruah I.K."/>
            <person name="Bukari Y."/>
            <person name="Amoako-Attah I."/>
            <person name="Meinhardt L.W."/>
            <person name="Bailey B.A."/>
            <person name="Cohen S.P."/>
        </authorList>
    </citation>
    <scope>NUCLEOTIDE SEQUENCE [LARGE SCALE GENOMIC DNA]</scope>
    <source>
        <strain evidence="11 12">GH-12</strain>
    </source>
</reference>
<keyword evidence="2" id="KW-0540">Nuclease</keyword>
<evidence type="ECO:0000313" key="11">
    <source>
        <dbReference type="EMBL" id="KAK7038958.1"/>
    </source>
</evidence>
<evidence type="ECO:0000256" key="1">
    <source>
        <dbReference type="ARBA" id="ARBA00004123"/>
    </source>
</evidence>
<feature type="domain" description="3'-5' exonuclease" evidence="10">
    <location>
        <begin position="120"/>
        <end position="179"/>
    </location>
</feature>
<dbReference type="AlphaFoldDB" id="A0AAW0CLE2"/>
<dbReference type="PANTHER" id="PTHR13620:SF109">
    <property type="entry name" value="3'-5' EXONUCLEASE"/>
    <property type="match status" value="1"/>
</dbReference>
<dbReference type="GO" id="GO:0008408">
    <property type="term" value="F:3'-5' exonuclease activity"/>
    <property type="evidence" value="ECO:0007669"/>
    <property type="project" value="InterPro"/>
</dbReference>
<dbReference type="Gene3D" id="3.30.420.10">
    <property type="entry name" value="Ribonuclease H-like superfamily/Ribonuclease H"/>
    <property type="match status" value="1"/>
</dbReference>
<dbReference type="Pfam" id="PF01612">
    <property type="entry name" value="DNA_pol_A_exo1"/>
    <property type="match status" value="1"/>
</dbReference>
<evidence type="ECO:0000256" key="8">
    <source>
        <dbReference type="ARBA" id="ARBA00040531"/>
    </source>
</evidence>
<comment type="subcellular location">
    <subcellularLocation>
        <location evidence="1">Nucleus</location>
    </subcellularLocation>
</comment>
<dbReference type="GO" id="GO:0003676">
    <property type="term" value="F:nucleic acid binding"/>
    <property type="evidence" value="ECO:0007669"/>
    <property type="project" value="InterPro"/>
</dbReference>
<gene>
    <name evidence="11" type="ORF">VNI00_010350</name>
</gene>
<organism evidence="11 12">
    <name type="scientific">Paramarasmius palmivorus</name>
    <dbReference type="NCBI Taxonomy" id="297713"/>
    <lineage>
        <taxon>Eukaryota</taxon>
        <taxon>Fungi</taxon>
        <taxon>Dikarya</taxon>
        <taxon>Basidiomycota</taxon>
        <taxon>Agaricomycotina</taxon>
        <taxon>Agaricomycetes</taxon>
        <taxon>Agaricomycetidae</taxon>
        <taxon>Agaricales</taxon>
        <taxon>Marasmiineae</taxon>
        <taxon>Marasmiaceae</taxon>
        <taxon>Paramarasmius</taxon>
    </lineage>
</organism>
<dbReference type="Proteomes" id="UP001383192">
    <property type="component" value="Unassembled WGS sequence"/>
</dbReference>
<keyword evidence="6" id="KW-0460">Magnesium</keyword>
<evidence type="ECO:0000256" key="6">
    <source>
        <dbReference type="ARBA" id="ARBA00022842"/>
    </source>
</evidence>
<protein>
    <recommendedName>
        <fullName evidence="8">3'-5' exonuclease</fullName>
    </recommendedName>
    <alternativeName>
        <fullName evidence="9">Werner Syndrome-like exonuclease</fullName>
    </alternativeName>
</protein>
<evidence type="ECO:0000313" key="12">
    <source>
        <dbReference type="Proteomes" id="UP001383192"/>
    </source>
</evidence>
<keyword evidence="7" id="KW-0539">Nucleus</keyword>
<name>A0AAW0CLE2_9AGAR</name>
<sequence length="275" mass="31471">MEWQPKTTKTEMERPVALVQIGTEDKVCLVHLSAIGAVPERLKFILENPFVLKTGVGIQRDAKKLYCDWGISMTSCVDLSLLAKCTDHLIFKLGVGRHGTGENDDQDRLATRERTFKGHYKESVGLQRLVEVYHDVKLEKGKITTSNWEDPSLSEKQMQYAAKDAFAGFLLFNDLVNDLKNVPDSFRHLCPKWKYFSFDCIGGRYWEPLKAGDRDILCWNFGEVPRLLNAQDVQRYLQRTTEMPISFPLLKEWVVENAEYDSGETKEGDSTEPSI</sequence>
<dbReference type="InterPro" id="IPR012337">
    <property type="entry name" value="RNaseH-like_sf"/>
</dbReference>
<keyword evidence="3" id="KW-0479">Metal-binding</keyword>
<keyword evidence="5" id="KW-0269">Exonuclease</keyword>
<evidence type="ECO:0000256" key="2">
    <source>
        <dbReference type="ARBA" id="ARBA00022722"/>
    </source>
</evidence>
<dbReference type="InterPro" id="IPR036397">
    <property type="entry name" value="RNaseH_sf"/>
</dbReference>
<dbReference type="CDD" id="cd06141">
    <property type="entry name" value="WRN_exo"/>
    <property type="match status" value="1"/>
</dbReference>
<dbReference type="EMBL" id="JAYKXP010000041">
    <property type="protein sequence ID" value="KAK7038958.1"/>
    <property type="molecule type" value="Genomic_DNA"/>
</dbReference>
<keyword evidence="12" id="KW-1185">Reference proteome</keyword>